<evidence type="ECO:0000256" key="1">
    <source>
        <dbReference type="SAM" id="MobiDB-lite"/>
    </source>
</evidence>
<feature type="region of interest" description="Disordered" evidence="1">
    <location>
        <begin position="1"/>
        <end position="40"/>
    </location>
</feature>
<gene>
    <name evidence="2" type="ORF">BU14_0264s0006</name>
</gene>
<sequence>MENQVIEGRTHRYSHQDCNENTSLDDGSKEESDDVYSPDERRVTRYRSAFHITQICRVRNVRPDIRGFYLPPEGEAHSRYPHTFDLVGDTRYGTVQVKPAGKPAYDLVFVYNIAACVQRLHNRALSRKEAVERARQTPSAYDVNTRVALHQLFALVSARYKVITLATHDQAATETLRVLVFGHGDQNVCYPSYDYLATAQNDSLVHAAARAHGKRYADGIRGGDAKPPKGGRFTRDA</sequence>
<reference evidence="2 3" key="1">
    <citation type="submission" date="2017-03" db="EMBL/GenBank/DDBJ databases">
        <title>WGS assembly of Porphyra umbilicalis.</title>
        <authorList>
            <person name="Brawley S.H."/>
            <person name="Blouin N.A."/>
            <person name="Ficko-Blean E."/>
            <person name="Wheeler G.L."/>
            <person name="Lohr M."/>
            <person name="Goodson H.V."/>
            <person name="Jenkins J.W."/>
            <person name="Blaby-Haas C.E."/>
            <person name="Helliwell K.E."/>
            <person name="Chan C."/>
            <person name="Marriage T."/>
            <person name="Bhattacharya D."/>
            <person name="Klein A.S."/>
            <person name="Badis Y."/>
            <person name="Brodie J."/>
            <person name="Cao Y."/>
            <person name="Collen J."/>
            <person name="Dittami S.M."/>
            <person name="Gachon C.M."/>
            <person name="Green B.R."/>
            <person name="Karpowicz S."/>
            <person name="Kim J.W."/>
            <person name="Kudahl U."/>
            <person name="Lin S."/>
            <person name="Michel G."/>
            <person name="Mittag M."/>
            <person name="Olson B.J."/>
            <person name="Pangilinan J."/>
            <person name="Peng Y."/>
            <person name="Qiu H."/>
            <person name="Shu S."/>
            <person name="Singer J.T."/>
            <person name="Smith A.G."/>
            <person name="Sprecher B.N."/>
            <person name="Wagner V."/>
            <person name="Wang W."/>
            <person name="Wang Z.-Y."/>
            <person name="Yan J."/>
            <person name="Yarish C."/>
            <person name="Zoeuner-Riek S."/>
            <person name="Zhuang Y."/>
            <person name="Zou Y."/>
            <person name="Lindquist E.A."/>
            <person name="Grimwood J."/>
            <person name="Barry K."/>
            <person name="Rokhsar D.S."/>
            <person name="Schmutz J."/>
            <person name="Stiller J.W."/>
            <person name="Grossman A.R."/>
            <person name="Prochnik S.E."/>
        </authorList>
    </citation>
    <scope>NUCLEOTIDE SEQUENCE [LARGE SCALE GENOMIC DNA]</scope>
    <source>
        <strain evidence="2">4086291</strain>
    </source>
</reference>
<keyword evidence="3" id="KW-1185">Reference proteome</keyword>
<evidence type="ECO:0000313" key="3">
    <source>
        <dbReference type="Proteomes" id="UP000218209"/>
    </source>
</evidence>
<feature type="region of interest" description="Disordered" evidence="1">
    <location>
        <begin position="217"/>
        <end position="237"/>
    </location>
</feature>
<dbReference type="EMBL" id="KV918927">
    <property type="protein sequence ID" value="OSX74853.1"/>
    <property type="molecule type" value="Genomic_DNA"/>
</dbReference>
<dbReference type="Proteomes" id="UP000218209">
    <property type="component" value="Unassembled WGS sequence"/>
</dbReference>
<dbReference type="AlphaFoldDB" id="A0A1X6P2H7"/>
<accession>A0A1X6P2H7</accession>
<proteinExistence type="predicted"/>
<name>A0A1X6P2H7_PORUM</name>
<organism evidence="2 3">
    <name type="scientific">Porphyra umbilicalis</name>
    <name type="common">Purple laver</name>
    <name type="synonym">Red alga</name>
    <dbReference type="NCBI Taxonomy" id="2786"/>
    <lineage>
        <taxon>Eukaryota</taxon>
        <taxon>Rhodophyta</taxon>
        <taxon>Bangiophyceae</taxon>
        <taxon>Bangiales</taxon>
        <taxon>Bangiaceae</taxon>
        <taxon>Porphyra</taxon>
    </lineage>
</organism>
<evidence type="ECO:0000313" key="2">
    <source>
        <dbReference type="EMBL" id="OSX74853.1"/>
    </source>
</evidence>
<protein>
    <submittedName>
        <fullName evidence="2">Uncharacterized protein</fullName>
    </submittedName>
</protein>
<feature type="compositionally biased region" description="Basic and acidic residues" evidence="1">
    <location>
        <begin position="8"/>
        <end position="18"/>
    </location>
</feature>